<evidence type="ECO:0000256" key="5">
    <source>
        <dbReference type="ARBA" id="ARBA00022692"/>
    </source>
</evidence>
<comment type="caution">
    <text evidence="8">Lacks conserved residue(s) required for the propagation of feature annotation.</text>
</comment>
<feature type="transmembrane region" description="Helical" evidence="8">
    <location>
        <begin position="232"/>
        <end position="254"/>
    </location>
</feature>
<comment type="function">
    <text evidence="8">Uptake of L-lactate across the membrane. Can also transport D-lactate and glycolate.</text>
</comment>
<evidence type="ECO:0000313" key="10">
    <source>
        <dbReference type="Proteomes" id="UP000190435"/>
    </source>
</evidence>
<feature type="transmembrane region" description="Helical" evidence="8">
    <location>
        <begin position="288"/>
        <end position="306"/>
    </location>
</feature>
<gene>
    <name evidence="9" type="ORF">B0181_11780</name>
</gene>
<reference evidence="9 10" key="1">
    <citation type="submission" date="2017-02" db="EMBL/GenBank/DDBJ databases">
        <title>Draft genome sequence of Moraxella caviae CCUG 355 type strain.</title>
        <authorList>
            <person name="Engstrom-Jakobsson H."/>
            <person name="Salva-Serra F."/>
            <person name="Thorell K."/>
            <person name="Gonzales-Siles L."/>
            <person name="Karlsson R."/>
            <person name="Boulund F."/>
            <person name="Engstrand L."/>
            <person name="Moore E."/>
        </authorList>
    </citation>
    <scope>NUCLEOTIDE SEQUENCE [LARGE SCALE GENOMIC DNA]</scope>
    <source>
        <strain evidence="9 10">CCUG 355</strain>
    </source>
</reference>
<keyword evidence="7 8" id="KW-0472">Membrane</keyword>
<dbReference type="Proteomes" id="UP000190435">
    <property type="component" value="Unassembled WGS sequence"/>
</dbReference>
<feature type="transmembrane region" description="Helical" evidence="8">
    <location>
        <begin position="65"/>
        <end position="82"/>
    </location>
</feature>
<keyword evidence="5 8" id="KW-0812">Transmembrane</keyword>
<comment type="subcellular location">
    <subcellularLocation>
        <location evidence="8">Cell inner membrane</location>
        <topology evidence="8">Multi-pass membrane protein</topology>
    </subcellularLocation>
    <subcellularLocation>
        <location evidence="1">Cell membrane</location>
        <topology evidence="1">Multi-pass membrane protein</topology>
    </subcellularLocation>
</comment>
<name>A0A1S9ZRR3_9GAMM</name>
<feature type="transmembrane region" description="Helical" evidence="8">
    <location>
        <begin position="199"/>
        <end position="220"/>
    </location>
</feature>
<feature type="transmembrane region" description="Helical" evidence="8">
    <location>
        <begin position="94"/>
        <end position="112"/>
    </location>
</feature>
<proteinExistence type="inferred from homology"/>
<dbReference type="EMBL" id="MUXU01000110">
    <property type="protein sequence ID" value="OOR86209.1"/>
    <property type="molecule type" value="Genomic_DNA"/>
</dbReference>
<dbReference type="AlphaFoldDB" id="A0A1S9ZRR3"/>
<dbReference type="GO" id="GO:0015129">
    <property type="term" value="F:lactate transmembrane transporter activity"/>
    <property type="evidence" value="ECO:0007669"/>
    <property type="project" value="UniProtKB-UniRule"/>
</dbReference>
<keyword evidence="4" id="KW-1003">Cell membrane</keyword>
<feature type="non-terminal residue" evidence="9">
    <location>
        <position position="1"/>
    </location>
</feature>
<dbReference type="PANTHER" id="PTHR30003">
    <property type="entry name" value="L-LACTATE PERMEASE"/>
    <property type="match status" value="1"/>
</dbReference>
<evidence type="ECO:0000256" key="6">
    <source>
        <dbReference type="ARBA" id="ARBA00022989"/>
    </source>
</evidence>
<organism evidence="9 10">
    <name type="scientific">Moraxella caviae</name>
    <dbReference type="NCBI Taxonomy" id="34060"/>
    <lineage>
        <taxon>Bacteria</taxon>
        <taxon>Pseudomonadati</taxon>
        <taxon>Pseudomonadota</taxon>
        <taxon>Gammaproteobacteria</taxon>
        <taxon>Moraxellales</taxon>
        <taxon>Moraxellaceae</taxon>
        <taxon>Moraxella</taxon>
    </lineage>
</organism>
<evidence type="ECO:0000256" key="3">
    <source>
        <dbReference type="ARBA" id="ARBA00022448"/>
    </source>
</evidence>
<evidence type="ECO:0000256" key="1">
    <source>
        <dbReference type="ARBA" id="ARBA00004651"/>
    </source>
</evidence>
<evidence type="ECO:0000313" key="9">
    <source>
        <dbReference type="EMBL" id="OOR86209.1"/>
    </source>
</evidence>
<keyword evidence="3 8" id="KW-0813">Transport</keyword>
<evidence type="ECO:0000256" key="8">
    <source>
        <dbReference type="RuleBase" id="RU365092"/>
    </source>
</evidence>
<accession>A0A1S9ZRR3</accession>
<dbReference type="RefSeq" id="WP_143821612.1">
    <property type="nucleotide sequence ID" value="NZ_MUXU01000110.1"/>
</dbReference>
<comment type="similarity">
    <text evidence="2 8">Belongs to the lactate permease family.</text>
</comment>
<dbReference type="GO" id="GO:0015295">
    <property type="term" value="F:solute:proton symporter activity"/>
    <property type="evidence" value="ECO:0007669"/>
    <property type="project" value="TreeGrafter"/>
</dbReference>
<evidence type="ECO:0000256" key="7">
    <source>
        <dbReference type="ARBA" id="ARBA00023136"/>
    </source>
</evidence>
<protein>
    <recommendedName>
        <fullName evidence="8">L-lactate permease</fullName>
    </recommendedName>
</protein>
<dbReference type="GO" id="GO:0005886">
    <property type="term" value="C:plasma membrane"/>
    <property type="evidence" value="ECO:0007669"/>
    <property type="project" value="UniProtKB-SubCell"/>
</dbReference>
<keyword evidence="6 8" id="KW-1133">Transmembrane helix</keyword>
<dbReference type="InterPro" id="IPR003804">
    <property type="entry name" value="Lactate_perm"/>
</dbReference>
<comment type="caution">
    <text evidence="9">The sequence shown here is derived from an EMBL/GenBank/DDBJ whole genome shotgun (WGS) entry which is preliminary data.</text>
</comment>
<dbReference type="Pfam" id="PF02652">
    <property type="entry name" value="Lactate_perm"/>
    <property type="match status" value="1"/>
</dbReference>
<dbReference type="STRING" id="34060.B0181_11780"/>
<keyword evidence="8" id="KW-0997">Cell inner membrane</keyword>
<sequence>SVLNIADVASAIAQYGLDLPQYLLVITERVGFIHATVGVLIPLILCAFLTRFFGEKRSFTEGLKAAPFAIFAGLAFTVPYYLTARFVGPELPSLLGAVVGLAIVITAAKYNFLTPKETFDFAPRDRWEEDWKGTLAPTNVDTNEKAKYSVLHAFSPYLLVIGILVATRTIKPLKDWLSNNAVITFSEIFGTSITNKTQLLYSPGTVLLLVSILCIFIFGMKGDTVKKSWKDSGITMLAAAPALLFSIPMVQVFINSGTSPDAAVQILAMPKVLAAGAANAFGDVWPVFAPWIGALGAFIAGSNTVSNMMFSHFQWSTATQIGLDGMMASNVVALQAVGGAAGNMISVHNVVAACAVVGMVNREGLIIRKTLIAMTYYAIQAGLIGLAVIFSPTWWIGAIVWPLVFFGVMSMTGGKKA</sequence>
<feature type="transmembrane region" description="Helical" evidence="8">
    <location>
        <begin position="32"/>
        <end position="53"/>
    </location>
</feature>
<feature type="transmembrane region" description="Helical" evidence="8">
    <location>
        <begin position="150"/>
        <end position="170"/>
    </location>
</feature>
<evidence type="ECO:0000256" key="4">
    <source>
        <dbReference type="ARBA" id="ARBA00022475"/>
    </source>
</evidence>
<evidence type="ECO:0000256" key="2">
    <source>
        <dbReference type="ARBA" id="ARBA00010100"/>
    </source>
</evidence>
<dbReference type="PANTHER" id="PTHR30003:SF0">
    <property type="entry name" value="GLYCOLATE PERMEASE GLCA-RELATED"/>
    <property type="match status" value="1"/>
</dbReference>
<keyword evidence="10" id="KW-1185">Reference proteome</keyword>